<dbReference type="CDD" id="cd17332">
    <property type="entry name" value="MFS_MelB_like"/>
    <property type="match status" value="1"/>
</dbReference>
<sequence>MSDIVLNPSDVDAMPIGKIENPPRRRKMETGPKVAVGYAFGEIGCQMSWYMVNNFLTLFYRDIVGLAATAISLIMLIARVWDAINDPMMGSIADRTNTRWGRFRPYLYFAPPFLAIFNILTFTVWPLEGATKIIVCLLCYLGTGMAYTACSIAYQALQNVIAIDSRSRMFLATSRNVGASVIGIGLSVVATPLLLKLSHPGVEAADAQGYFRFAVLISVVMIIPFWLCAIICKEKYTNVLHANKGNKEKLGFVTSMKEIVKNDQLLMVVLATILGTICVAGRMGLLSFYIIYVVGDFRHIATFFTVMTVGQLVGSFLLPWGTEKFTKKGYLIILQMLMNIGFLAMFLLPNAGIPALLAISAVCGLCNSAQGISYGLVGDSLEYGDWKLGRRQEGVAASMLSFGVKIATALCGSVGILLLDAVGYVPNAIQTAAVKQGINAVVNLLPFVLGLISLIPMFFYKLTPNKVEEIRTDLENGRHAYNA</sequence>
<dbReference type="AlphaFoldDB" id="I5AX45"/>
<dbReference type="PANTHER" id="PTHR11328:SF24">
    <property type="entry name" value="MAJOR FACILITATOR SUPERFAMILY (MFS) PROFILE DOMAIN-CONTAINING PROTEIN"/>
    <property type="match status" value="1"/>
</dbReference>
<feature type="transmembrane region" description="Helical" evidence="1">
    <location>
        <begin position="63"/>
        <end position="84"/>
    </location>
</feature>
<feature type="transmembrane region" description="Helical" evidence="1">
    <location>
        <begin position="210"/>
        <end position="232"/>
    </location>
</feature>
<dbReference type="InterPro" id="IPR001927">
    <property type="entry name" value="Na/Gal_symport"/>
</dbReference>
<name>I5AX45_EUBC6</name>
<accession>I5AX45</accession>
<dbReference type="GO" id="GO:0006814">
    <property type="term" value="P:sodium ion transport"/>
    <property type="evidence" value="ECO:0007669"/>
    <property type="project" value="InterPro"/>
</dbReference>
<protein>
    <submittedName>
        <fullName evidence="2">Glycoside/pentoside/hexuronide transporter</fullName>
    </submittedName>
</protein>
<feature type="transmembrane region" description="Helical" evidence="1">
    <location>
        <begin position="131"/>
        <end position="157"/>
    </location>
</feature>
<dbReference type="HOGENOM" id="CLU_027408_0_3_9"/>
<organism evidence="2 3">
    <name type="scientific">Eubacterium cellulosolvens (strain ATCC 43171 / JCM 9499 / 6)</name>
    <name type="common">Cillobacterium cellulosolvens</name>
    <dbReference type="NCBI Taxonomy" id="633697"/>
    <lineage>
        <taxon>Bacteria</taxon>
        <taxon>Bacillati</taxon>
        <taxon>Bacillota</taxon>
        <taxon>Clostridia</taxon>
        <taxon>Eubacteriales</taxon>
        <taxon>Eubacteriaceae</taxon>
        <taxon>Eubacterium</taxon>
    </lineage>
</organism>
<gene>
    <name evidence="2" type="ORF">EubceDRAFT1_2659</name>
</gene>
<feature type="transmembrane region" description="Helical" evidence="1">
    <location>
        <begin position="177"/>
        <end position="195"/>
    </location>
</feature>
<feature type="transmembrane region" description="Helical" evidence="1">
    <location>
        <begin position="265"/>
        <end position="294"/>
    </location>
</feature>
<evidence type="ECO:0000313" key="3">
    <source>
        <dbReference type="Proteomes" id="UP000005753"/>
    </source>
</evidence>
<dbReference type="Pfam" id="PF13347">
    <property type="entry name" value="MFS_2"/>
    <property type="match status" value="1"/>
</dbReference>
<feature type="transmembrane region" description="Helical" evidence="1">
    <location>
        <begin position="300"/>
        <end position="318"/>
    </location>
</feature>
<dbReference type="EMBL" id="CM001487">
    <property type="protein sequence ID" value="EIM58368.1"/>
    <property type="molecule type" value="Genomic_DNA"/>
</dbReference>
<dbReference type="STRING" id="633697.EubceDRAFT1_2659"/>
<dbReference type="GO" id="GO:0008643">
    <property type="term" value="P:carbohydrate transport"/>
    <property type="evidence" value="ECO:0007669"/>
    <property type="project" value="InterPro"/>
</dbReference>
<feature type="transmembrane region" description="Helical" evidence="1">
    <location>
        <begin position="34"/>
        <end position="51"/>
    </location>
</feature>
<keyword evidence="1" id="KW-1133">Transmembrane helix</keyword>
<dbReference type="NCBIfam" id="TIGR00792">
    <property type="entry name" value="gph"/>
    <property type="match status" value="1"/>
</dbReference>
<feature type="transmembrane region" description="Helical" evidence="1">
    <location>
        <begin position="438"/>
        <end position="460"/>
    </location>
</feature>
<proteinExistence type="predicted"/>
<feature type="transmembrane region" description="Helical" evidence="1">
    <location>
        <begin position="105"/>
        <end position="125"/>
    </location>
</feature>
<feature type="transmembrane region" description="Helical" evidence="1">
    <location>
        <begin position="397"/>
        <end position="418"/>
    </location>
</feature>
<feature type="transmembrane region" description="Helical" evidence="1">
    <location>
        <begin position="330"/>
        <end position="349"/>
    </location>
</feature>
<dbReference type="InterPro" id="IPR036259">
    <property type="entry name" value="MFS_trans_sf"/>
</dbReference>
<keyword evidence="1" id="KW-0812">Transmembrane</keyword>
<dbReference type="GO" id="GO:0015293">
    <property type="term" value="F:symporter activity"/>
    <property type="evidence" value="ECO:0007669"/>
    <property type="project" value="InterPro"/>
</dbReference>
<dbReference type="PANTHER" id="PTHR11328">
    <property type="entry name" value="MAJOR FACILITATOR SUPERFAMILY DOMAIN-CONTAINING PROTEIN"/>
    <property type="match status" value="1"/>
</dbReference>
<dbReference type="GO" id="GO:0005886">
    <property type="term" value="C:plasma membrane"/>
    <property type="evidence" value="ECO:0007669"/>
    <property type="project" value="TreeGrafter"/>
</dbReference>
<dbReference type="Proteomes" id="UP000005753">
    <property type="component" value="Chromosome"/>
</dbReference>
<dbReference type="SUPFAM" id="SSF103473">
    <property type="entry name" value="MFS general substrate transporter"/>
    <property type="match status" value="1"/>
</dbReference>
<dbReference type="Gene3D" id="1.20.1250.20">
    <property type="entry name" value="MFS general substrate transporter like domains"/>
    <property type="match status" value="2"/>
</dbReference>
<reference evidence="2 3" key="1">
    <citation type="submission" date="2010-08" db="EMBL/GenBank/DDBJ databases">
        <authorList>
            <consortium name="US DOE Joint Genome Institute (JGI-PGF)"/>
            <person name="Lucas S."/>
            <person name="Copeland A."/>
            <person name="Lapidus A."/>
            <person name="Cheng J.-F."/>
            <person name="Bruce D."/>
            <person name="Goodwin L."/>
            <person name="Pitluck S."/>
            <person name="Land M.L."/>
            <person name="Hauser L."/>
            <person name="Chang Y.-J."/>
            <person name="Anderson I.J."/>
            <person name="Johnson E."/>
            <person name="Mulhopadhyay B."/>
            <person name="Kyrpides N."/>
            <person name="Woyke T.J."/>
        </authorList>
    </citation>
    <scope>NUCLEOTIDE SEQUENCE [LARGE SCALE GENOMIC DNA]</scope>
    <source>
        <strain evidence="2 3">6</strain>
    </source>
</reference>
<evidence type="ECO:0000313" key="2">
    <source>
        <dbReference type="EMBL" id="EIM58368.1"/>
    </source>
</evidence>
<keyword evidence="3" id="KW-1185">Reference proteome</keyword>
<reference evidence="2 3" key="2">
    <citation type="submission" date="2012-02" db="EMBL/GenBank/DDBJ databases">
        <title>Improved High-Quality Draft sequence of Eubacterium cellulosolvens 6.</title>
        <authorList>
            <consortium name="US DOE Joint Genome Institute"/>
            <person name="Lucas S."/>
            <person name="Han J."/>
            <person name="Lapidus A."/>
            <person name="Cheng J.-F."/>
            <person name="Goodwin L."/>
            <person name="Pitluck S."/>
            <person name="Peters L."/>
            <person name="Mikhailova N."/>
            <person name="Gu W."/>
            <person name="Detter J.C."/>
            <person name="Han C."/>
            <person name="Tapia R."/>
            <person name="Land M."/>
            <person name="Hauser L."/>
            <person name="Kyrpides N."/>
            <person name="Ivanova N."/>
            <person name="Pagani I."/>
            <person name="Johnson E."/>
            <person name="Mukhopadhyay B."/>
            <person name="Anderson I."/>
            <person name="Woyke T."/>
        </authorList>
    </citation>
    <scope>NUCLEOTIDE SEQUENCE [LARGE SCALE GENOMIC DNA]</scope>
    <source>
        <strain evidence="2 3">6</strain>
    </source>
</reference>
<dbReference type="eggNOG" id="COG2211">
    <property type="taxonomic scope" value="Bacteria"/>
</dbReference>
<evidence type="ECO:0000256" key="1">
    <source>
        <dbReference type="SAM" id="Phobius"/>
    </source>
</evidence>
<dbReference type="InterPro" id="IPR039672">
    <property type="entry name" value="MFS_2"/>
</dbReference>
<keyword evidence="1" id="KW-0472">Membrane</keyword>